<keyword evidence="2" id="KW-1185">Reference proteome</keyword>
<comment type="caution">
    <text evidence="1">The sequence shown here is derived from an EMBL/GenBank/DDBJ whole genome shotgun (WGS) entry which is preliminary data.</text>
</comment>
<proteinExistence type="predicted"/>
<dbReference type="AlphaFoldDB" id="A0A1M2VEN5"/>
<dbReference type="EMBL" id="MNAD01001358">
    <property type="protein sequence ID" value="OJT06044.1"/>
    <property type="molecule type" value="Genomic_DNA"/>
</dbReference>
<name>A0A1M2VEN5_TRAPU</name>
<protein>
    <submittedName>
        <fullName evidence="1">Uncharacterized protein</fullName>
    </submittedName>
</protein>
<evidence type="ECO:0000313" key="1">
    <source>
        <dbReference type="EMBL" id="OJT06044.1"/>
    </source>
</evidence>
<gene>
    <name evidence="1" type="ORF">TRAPUB_3098</name>
</gene>
<reference evidence="1 2" key="1">
    <citation type="submission" date="2016-10" db="EMBL/GenBank/DDBJ databases">
        <title>Genome sequence of the basidiomycete white-rot fungus Trametes pubescens.</title>
        <authorList>
            <person name="Makela M.R."/>
            <person name="Granchi Z."/>
            <person name="Peng M."/>
            <person name="De Vries R.P."/>
            <person name="Grigoriev I."/>
            <person name="Riley R."/>
            <person name="Hilden K."/>
        </authorList>
    </citation>
    <scope>NUCLEOTIDE SEQUENCE [LARGE SCALE GENOMIC DNA]</scope>
    <source>
        <strain evidence="1 2">FBCC735</strain>
    </source>
</reference>
<dbReference type="Proteomes" id="UP000184267">
    <property type="component" value="Unassembled WGS sequence"/>
</dbReference>
<evidence type="ECO:0000313" key="2">
    <source>
        <dbReference type="Proteomes" id="UP000184267"/>
    </source>
</evidence>
<sequence>MTRPPAYLAPHLRTATDVHAVAPPFVQPNNYYQPPYSHGHTQQRPYHLPTQSQTAISSESALVEVQQASAPPARYYDARRHYHDSRFQPYPRPSPRFLDENAQDPSAHILLQGSSTRHQQAGGDARQAHTFEQHDIELRGCDGRLFASPQPNHDASFQVGTVDRSLASTFAGNVIHAQSLNPVVDDPARFAPPHGASHFPDRRASTRVDDGAPQSASYLVAAYPQMYGHSMRPSTASHPGRARPAPTTPSVTAANAFYGVDEAVDAGLGCTPTNPVPAPTPSRLSTIQQQAYPAPPADRPSSARRLQWILAEPDDLHATAYYRLSIDSKHEISPQKEQIPVHDTDILASKQATLGRPDAKFYPHLAHVPHFTAPRAQECNLDSLGGNSDPRPVSSMDSGRQHENSLAAQALAASDRQDLYHRLPRDAIPAQRPPARNSALWAAQASVPRVDSARYPAQSSHYQGATLPPQSMIVHDGSGVACPATLKLSCASAAGQLHNQEYDNTEGPMRYLVPVHGPPMDGSSPYPRSQGAFIQWPDVQRLWEVCHDSDVSQISPHSQISINP</sequence>
<accession>A0A1M2VEN5</accession>
<dbReference type="OMA" id="ERWPDSA"/>
<organism evidence="1 2">
    <name type="scientific">Trametes pubescens</name>
    <name type="common">White-rot fungus</name>
    <dbReference type="NCBI Taxonomy" id="154538"/>
    <lineage>
        <taxon>Eukaryota</taxon>
        <taxon>Fungi</taxon>
        <taxon>Dikarya</taxon>
        <taxon>Basidiomycota</taxon>
        <taxon>Agaricomycotina</taxon>
        <taxon>Agaricomycetes</taxon>
        <taxon>Polyporales</taxon>
        <taxon>Polyporaceae</taxon>
        <taxon>Trametes</taxon>
    </lineage>
</organism>